<dbReference type="VEuPathDB" id="FungiDB:ASPGLDRAFT_43466"/>
<feature type="compositionally biased region" description="Polar residues" evidence="1">
    <location>
        <begin position="1"/>
        <end position="13"/>
    </location>
</feature>
<accession>A0A1L9VSV4</accession>
<gene>
    <name evidence="2" type="ORF">ASPGLDRAFT_43466</name>
</gene>
<evidence type="ECO:0000313" key="3">
    <source>
        <dbReference type="Proteomes" id="UP000184300"/>
    </source>
</evidence>
<evidence type="ECO:0000313" key="2">
    <source>
        <dbReference type="EMBL" id="OJJ86993.1"/>
    </source>
</evidence>
<dbReference type="Proteomes" id="UP000184300">
    <property type="component" value="Unassembled WGS sequence"/>
</dbReference>
<reference evidence="3" key="1">
    <citation type="journal article" date="2017" name="Genome Biol.">
        <title>Comparative genomics reveals high biological diversity and specific adaptations in the industrially and medically important fungal genus Aspergillus.</title>
        <authorList>
            <person name="de Vries R.P."/>
            <person name="Riley R."/>
            <person name="Wiebenga A."/>
            <person name="Aguilar-Osorio G."/>
            <person name="Amillis S."/>
            <person name="Uchima C.A."/>
            <person name="Anderluh G."/>
            <person name="Asadollahi M."/>
            <person name="Askin M."/>
            <person name="Barry K."/>
            <person name="Battaglia E."/>
            <person name="Bayram O."/>
            <person name="Benocci T."/>
            <person name="Braus-Stromeyer S.A."/>
            <person name="Caldana C."/>
            <person name="Canovas D."/>
            <person name="Cerqueira G.C."/>
            <person name="Chen F."/>
            <person name="Chen W."/>
            <person name="Choi C."/>
            <person name="Clum A."/>
            <person name="Dos Santos R.A."/>
            <person name="Damasio A.R."/>
            <person name="Diallinas G."/>
            <person name="Emri T."/>
            <person name="Fekete E."/>
            <person name="Flipphi M."/>
            <person name="Freyberg S."/>
            <person name="Gallo A."/>
            <person name="Gournas C."/>
            <person name="Habgood R."/>
            <person name="Hainaut M."/>
            <person name="Harispe M.L."/>
            <person name="Henrissat B."/>
            <person name="Hilden K.S."/>
            <person name="Hope R."/>
            <person name="Hossain A."/>
            <person name="Karabika E."/>
            <person name="Karaffa L."/>
            <person name="Karanyi Z."/>
            <person name="Krasevec N."/>
            <person name="Kuo A."/>
            <person name="Kusch H."/>
            <person name="LaButti K."/>
            <person name="Lagendijk E.L."/>
            <person name="Lapidus A."/>
            <person name="Levasseur A."/>
            <person name="Lindquist E."/>
            <person name="Lipzen A."/>
            <person name="Logrieco A.F."/>
            <person name="MacCabe A."/>
            <person name="Maekelae M.R."/>
            <person name="Malavazi I."/>
            <person name="Melin P."/>
            <person name="Meyer V."/>
            <person name="Mielnichuk N."/>
            <person name="Miskei M."/>
            <person name="Molnar A.P."/>
            <person name="Mule G."/>
            <person name="Ngan C.Y."/>
            <person name="Orejas M."/>
            <person name="Orosz E."/>
            <person name="Ouedraogo J.P."/>
            <person name="Overkamp K.M."/>
            <person name="Park H.-S."/>
            <person name="Perrone G."/>
            <person name="Piumi F."/>
            <person name="Punt P.J."/>
            <person name="Ram A.F."/>
            <person name="Ramon A."/>
            <person name="Rauscher S."/>
            <person name="Record E."/>
            <person name="Riano-Pachon D.M."/>
            <person name="Robert V."/>
            <person name="Roehrig J."/>
            <person name="Ruller R."/>
            <person name="Salamov A."/>
            <person name="Salih N.S."/>
            <person name="Samson R.A."/>
            <person name="Sandor E."/>
            <person name="Sanguinetti M."/>
            <person name="Schuetze T."/>
            <person name="Sepcic K."/>
            <person name="Shelest E."/>
            <person name="Sherlock G."/>
            <person name="Sophianopoulou V."/>
            <person name="Squina F.M."/>
            <person name="Sun H."/>
            <person name="Susca A."/>
            <person name="Todd R.B."/>
            <person name="Tsang A."/>
            <person name="Unkles S.E."/>
            <person name="van de Wiele N."/>
            <person name="van Rossen-Uffink D."/>
            <person name="Oliveira J.V."/>
            <person name="Vesth T.C."/>
            <person name="Visser J."/>
            <person name="Yu J.-H."/>
            <person name="Zhou M."/>
            <person name="Andersen M.R."/>
            <person name="Archer D.B."/>
            <person name="Baker S.E."/>
            <person name="Benoit I."/>
            <person name="Brakhage A.A."/>
            <person name="Braus G.H."/>
            <person name="Fischer R."/>
            <person name="Frisvad J.C."/>
            <person name="Goldman G.H."/>
            <person name="Houbraken J."/>
            <person name="Oakley B."/>
            <person name="Pocsi I."/>
            <person name="Scazzocchio C."/>
            <person name="Seiboth B."/>
            <person name="vanKuyk P.A."/>
            <person name="Wortman J."/>
            <person name="Dyer P.S."/>
            <person name="Grigoriev I.V."/>
        </authorList>
    </citation>
    <scope>NUCLEOTIDE SEQUENCE [LARGE SCALE GENOMIC DNA]</scope>
    <source>
        <strain evidence="3">CBS 516.65</strain>
    </source>
</reference>
<dbReference type="GeneID" id="34462086"/>
<organism evidence="2 3">
    <name type="scientific">Aspergillus glaucus CBS 516.65</name>
    <dbReference type="NCBI Taxonomy" id="1160497"/>
    <lineage>
        <taxon>Eukaryota</taxon>
        <taxon>Fungi</taxon>
        <taxon>Dikarya</taxon>
        <taxon>Ascomycota</taxon>
        <taxon>Pezizomycotina</taxon>
        <taxon>Eurotiomycetes</taxon>
        <taxon>Eurotiomycetidae</taxon>
        <taxon>Eurotiales</taxon>
        <taxon>Aspergillaceae</taxon>
        <taxon>Aspergillus</taxon>
        <taxon>Aspergillus subgen. Aspergillus</taxon>
    </lineage>
</organism>
<evidence type="ECO:0000256" key="1">
    <source>
        <dbReference type="SAM" id="MobiDB-lite"/>
    </source>
</evidence>
<name>A0A1L9VSV4_ASPGL</name>
<feature type="region of interest" description="Disordered" evidence="1">
    <location>
        <begin position="1"/>
        <end position="29"/>
    </location>
</feature>
<feature type="region of interest" description="Disordered" evidence="1">
    <location>
        <begin position="109"/>
        <end position="134"/>
    </location>
</feature>
<proteinExistence type="predicted"/>
<feature type="compositionally biased region" description="Polar residues" evidence="1">
    <location>
        <begin position="117"/>
        <end position="132"/>
    </location>
</feature>
<dbReference type="RefSeq" id="XP_022403682.1">
    <property type="nucleotide sequence ID" value="XM_022545825.1"/>
</dbReference>
<dbReference type="EMBL" id="KV878891">
    <property type="protein sequence ID" value="OJJ86993.1"/>
    <property type="molecule type" value="Genomic_DNA"/>
</dbReference>
<dbReference type="AlphaFoldDB" id="A0A1L9VSV4"/>
<sequence>MCVCAQTQPTTRPGLTARGKPPSHPDIENTKHSLLSRYRITRCKTPTSLISRPARPWSHWQNTAQNKQPDHSNISHHGEKLELSNCTVLHCTILCCALPADQPYQPPYQRTGARHATQPNQSTVRALPSQTHLPGPILPSVEGSVRFGMGGDDMVRMDGVVRMCEEERRRMGERERWEARNRELEAAVEAAGKQER</sequence>
<keyword evidence="3" id="KW-1185">Reference proteome</keyword>
<protein>
    <submittedName>
        <fullName evidence="2">Uncharacterized protein</fullName>
    </submittedName>
</protein>